<dbReference type="CDD" id="cd09854">
    <property type="entry name" value="PIN_VapC-like"/>
    <property type="match status" value="1"/>
</dbReference>
<dbReference type="EMBL" id="JAAOXG010000002">
    <property type="protein sequence ID" value="NNJ28642.1"/>
    <property type="molecule type" value="Genomic_DNA"/>
</dbReference>
<evidence type="ECO:0000259" key="1">
    <source>
        <dbReference type="SMART" id="SM00670"/>
    </source>
</evidence>
<dbReference type="PANTHER" id="PTHR34610">
    <property type="entry name" value="SSL7007 PROTEIN"/>
    <property type="match status" value="1"/>
</dbReference>
<name>A0ABX1VLI8_9FIRM</name>
<comment type="caution">
    <text evidence="2">The sequence shown here is derived from an EMBL/GenBank/DDBJ whole genome shotgun (WGS) entry which is preliminary data.</text>
</comment>
<dbReference type="PANTHER" id="PTHR34610:SF3">
    <property type="entry name" value="SSL7007 PROTEIN"/>
    <property type="match status" value="1"/>
</dbReference>
<dbReference type="Pfam" id="PF13470">
    <property type="entry name" value="PIN_3"/>
    <property type="match status" value="1"/>
</dbReference>
<protein>
    <submittedName>
        <fullName evidence="2">Toxin-antitoxin system toxin component, PIN family</fullName>
    </submittedName>
</protein>
<evidence type="ECO:0000313" key="2">
    <source>
        <dbReference type="EMBL" id="NNJ28642.1"/>
    </source>
</evidence>
<dbReference type="Proteomes" id="UP000539052">
    <property type="component" value="Unassembled WGS sequence"/>
</dbReference>
<evidence type="ECO:0000313" key="3">
    <source>
        <dbReference type="Proteomes" id="UP000539052"/>
    </source>
</evidence>
<accession>A0ABX1VLI8</accession>
<dbReference type="SMART" id="SM00670">
    <property type="entry name" value="PINc"/>
    <property type="match status" value="1"/>
</dbReference>
<dbReference type="InterPro" id="IPR029060">
    <property type="entry name" value="PIN-like_dom_sf"/>
</dbReference>
<sequence length="132" mass="15578">MRIMLDTNVLISALLFPSQKFNSIMEYIFAEHELVLSSYVVEELKSVVRRKFPKREADIERLLFLMSFEYVYTPDEIDQELFEIRDVKDYPVLFTAIIEDVDVLITGDKDFSDIVIEKPEIVTPAEFVERYL</sequence>
<dbReference type="SUPFAM" id="SSF88723">
    <property type="entry name" value="PIN domain-like"/>
    <property type="match status" value="1"/>
</dbReference>
<reference evidence="2 3" key="1">
    <citation type="submission" date="2020-03" db="EMBL/GenBank/DDBJ databases">
        <title>Genome Sequence of industrial isolate, B5A.</title>
        <authorList>
            <person name="Sharma S."/>
            <person name="Patil P.B."/>
            <person name="Korpole S."/>
        </authorList>
    </citation>
    <scope>NUCLEOTIDE SEQUENCE [LARGE SCALE GENOMIC DNA]</scope>
    <source>
        <strain evidence="2 3">PI-S10-B5A</strain>
    </source>
</reference>
<dbReference type="NCBIfam" id="TIGR00305">
    <property type="entry name" value="putative toxin-antitoxin system toxin component, PIN family"/>
    <property type="match status" value="1"/>
</dbReference>
<gene>
    <name evidence="2" type="ORF">G9470_02345</name>
</gene>
<dbReference type="RefSeq" id="WP_170819994.1">
    <property type="nucleotide sequence ID" value="NZ_JAAOXG010000002.1"/>
</dbReference>
<dbReference type="InterPro" id="IPR002850">
    <property type="entry name" value="PIN_toxin-like"/>
</dbReference>
<feature type="domain" description="PIN" evidence="1">
    <location>
        <begin position="1"/>
        <end position="113"/>
    </location>
</feature>
<dbReference type="InterPro" id="IPR002716">
    <property type="entry name" value="PIN_dom"/>
</dbReference>
<proteinExistence type="predicted"/>
<organism evidence="2 3">
    <name type="scientific">Lacrimispora defluvii</name>
    <dbReference type="NCBI Taxonomy" id="2719233"/>
    <lineage>
        <taxon>Bacteria</taxon>
        <taxon>Bacillati</taxon>
        <taxon>Bacillota</taxon>
        <taxon>Clostridia</taxon>
        <taxon>Lachnospirales</taxon>
        <taxon>Lachnospiraceae</taxon>
        <taxon>Lacrimispora</taxon>
    </lineage>
</organism>
<keyword evidence="3" id="KW-1185">Reference proteome</keyword>
<dbReference type="Gene3D" id="3.40.50.1010">
    <property type="entry name" value="5'-nuclease"/>
    <property type="match status" value="1"/>
</dbReference>